<keyword evidence="3" id="KW-1185">Reference proteome</keyword>
<sequence length="115" mass="12555">MITIKLKEIIAIGRPVRRTQGRWSTMGAGECFPISSCSSSLPPCPSEGEREVPWPGSLDRRGRGHLDAESRSCEILQSPLPCEDSTYYATESSICSGRHLPKSTQTPPTPPRNAT</sequence>
<organism evidence="2 3">
    <name type="scientific">Pleuronectes platessa</name>
    <name type="common">European plaice</name>
    <dbReference type="NCBI Taxonomy" id="8262"/>
    <lineage>
        <taxon>Eukaryota</taxon>
        <taxon>Metazoa</taxon>
        <taxon>Chordata</taxon>
        <taxon>Craniata</taxon>
        <taxon>Vertebrata</taxon>
        <taxon>Euteleostomi</taxon>
        <taxon>Actinopterygii</taxon>
        <taxon>Neopterygii</taxon>
        <taxon>Teleostei</taxon>
        <taxon>Neoteleostei</taxon>
        <taxon>Acanthomorphata</taxon>
        <taxon>Carangaria</taxon>
        <taxon>Pleuronectiformes</taxon>
        <taxon>Pleuronectoidei</taxon>
        <taxon>Pleuronectidae</taxon>
        <taxon>Pleuronectes</taxon>
    </lineage>
</organism>
<protein>
    <submittedName>
        <fullName evidence="2">Uncharacterized protein</fullName>
    </submittedName>
</protein>
<evidence type="ECO:0000313" key="2">
    <source>
        <dbReference type="EMBL" id="CAB1414803.1"/>
    </source>
</evidence>
<feature type="region of interest" description="Disordered" evidence="1">
    <location>
        <begin position="43"/>
        <end position="67"/>
    </location>
</feature>
<feature type="compositionally biased region" description="Basic and acidic residues" evidence="1">
    <location>
        <begin position="47"/>
        <end position="67"/>
    </location>
</feature>
<dbReference type="EMBL" id="CADEAL010000125">
    <property type="protein sequence ID" value="CAB1414803.1"/>
    <property type="molecule type" value="Genomic_DNA"/>
</dbReference>
<evidence type="ECO:0000256" key="1">
    <source>
        <dbReference type="SAM" id="MobiDB-lite"/>
    </source>
</evidence>
<gene>
    <name evidence="2" type="ORF">PLEPLA_LOCUS2515</name>
</gene>
<comment type="caution">
    <text evidence="2">The sequence shown here is derived from an EMBL/GenBank/DDBJ whole genome shotgun (WGS) entry which is preliminary data.</text>
</comment>
<proteinExistence type="predicted"/>
<evidence type="ECO:0000313" key="3">
    <source>
        <dbReference type="Proteomes" id="UP001153269"/>
    </source>
</evidence>
<dbReference type="Proteomes" id="UP001153269">
    <property type="component" value="Unassembled WGS sequence"/>
</dbReference>
<dbReference type="AlphaFoldDB" id="A0A9N7TML5"/>
<name>A0A9N7TML5_PLEPL</name>
<reference evidence="2" key="1">
    <citation type="submission" date="2020-03" db="EMBL/GenBank/DDBJ databases">
        <authorList>
            <person name="Weist P."/>
        </authorList>
    </citation>
    <scope>NUCLEOTIDE SEQUENCE</scope>
</reference>
<accession>A0A9N7TML5</accession>